<dbReference type="PANTHER" id="PTHR19316:SF35">
    <property type="entry name" value="NUCLEOTIDE EXCHANGE FACTOR SIL1"/>
    <property type="match status" value="1"/>
</dbReference>
<dbReference type="GO" id="GO:1902600">
    <property type="term" value="P:proton transmembrane transport"/>
    <property type="evidence" value="ECO:0007669"/>
    <property type="project" value="InterPro"/>
</dbReference>
<dbReference type="STRING" id="224129.A0A1W4WGN1"/>
<dbReference type="FunCoup" id="A0A1W4WGN1">
    <property type="interactions" value="747"/>
</dbReference>
<evidence type="ECO:0000256" key="6">
    <source>
        <dbReference type="ARBA" id="ARBA00022824"/>
    </source>
</evidence>
<feature type="signal peptide" evidence="11">
    <location>
        <begin position="1"/>
        <end position="21"/>
    </location>
</feature>
<dbReference type="InterPro" id="IPR011989">
    <property type="entry name" value="ARM-like"/>
</dbReference>
<evidence type="ECO:0000256" key="3">
    <source>
        <dbReference type="ARBA" id="ARBA00015352"/>
    </source>
</evidence>
<evidence type="ECO:0000256" key="5">
    <source>
        <dbReference type="ARBA" id="ARBA00022729"/>
    </source>
</evidence>
<evidence type="ECO:0000256" key="4">
    <source>
        <dbReference type="ARBA" id="ARBA00022448"/>
    </source>
</evidence>
<organism evidence="13 14">
    <name type="scientific">Agrilus planipennis</name>
    <name type="common">Emerald ash borer</name>
    <name type="synonym">Agrilus marcopoli</name>
    <dbReference type="NCBI Taxonomy" id="224129"/>
    <lineage>
        <taxon>Eukaryota</taxon>
        <taxon>Metazoa</taxon>
        <taxon>Ecdysozoa</taxon>
        <taxon>Arthropoda</taxon>
        <taxon>Hexapoda</taxon>
        <taxon>Insecta</taxon>
        <taxon>Pterygota</taxon>
        <taxon>Neoptera</taxon>
        <taxon>Endopterygota</taxon>
        <taxon>Coleoptera</taxon>
        <taxon>Polyphaga</taxon>
        <taxon>Elateriformia</taxon>
        <taxon>Buprestoidea</taxon>
        <taxon>Buprestidae</taxon>
        <taxon>Agrilinae</taxon>
        <taxon>Agrilus</taxon>
    </lineage>
</organism>
<feature type="domain" description="ATPase V1 complex subunit H C-terminal" evidence="12">
    <location>
        <begin position="136"/>
        <end position="215"/>
    </location>
</feature>
<feature type="region of interest" description="Disordered" evidence="10">
    <location>
        <begin position="24"/>
        <end position="54"/>
    </location>
</feature>
<dbReference type="GO" id="GO:0000221">
    <property type="term" value="C:vacuolar proton-transporting V-type ATPase, V1 domain"/>
    <property type="evidence" value="ECO:0007669"/>
    <property type="project" value="InterPro"/>
</dbReference>
<keyword evidence="13" id="KW-1185">Reference proteome</keyword>
<dbReference type="InterPro" id="IPR050693">
    <property type="entry name" value="Hsp70_NEF-Inhibitors"/>
</dbReference>
<accession>A0A1W4WGN1</accession>
<evidence type="ECO:0000256" key="8">
    <source>
        <dbReference type="ARBA" id="ARBA00023010"/>
    </source>
</evidence>
<dbReference type="AlphaFoldDB" id="A0A1W4WGN1"/>
<evidence type="ECO:0000256" key="10">
    <source>
        <dbReference type="SAM" id="MobiDB-lite"/>
    </source>
</evidence>
<dbReference type="RefSeq" id="XP_018319170.1">
    <property type="nucleotide sequence ID" value="XM_018463668.2"/>
</dbReference>
<gene>
    <name evidence="14" type="primary">LOC108732715</name>
</gene>
<evidence type="ECO:0000256" key="7">
    <source>
        <dbReference type="ARBA" id="ARBA00022927"/>
    </source>
</evidence>
<dbReference type="InterPro" id="IPR016024">
    <property type="entry name" value="ARM-type_fold"/>
</dbReference>
<dbReference type="SUPFAM" id="SSF48371">
    <property type="entry name" value="ARM repeat"/>
    <property type="match status" value="1"/>
</dbReference>
<dbReference type="Proteomes" id="UP000192223">
    <property type="component" value="Unplaced"/>
</dbReference>
<evidence type="ECO:0000259" key="12">
    <source>
        <dbReference type="Pfam" id="PF11698"/>
    </source>
</evidence>
<evidence type="ECO:0000313" key="14">
    <source>
        <dbReference type="RefSeq" id="XP_018319170.1"/>
    </source>
</evidence>
<name>A0A1W4WGN1_AGRPL</name>
<dbReference type="GeneID" id="108732715"/>
<feature type="chain" id="PRO_5010732789" description="Nucleotide exchange factor SIL1" evidence="11">
    <location>
        <begin position="22"/>
        <end position="430"/>
    </location>
</feature>
<dbReference type="GO" id="GO:0015031">
    <property type="term" value="P:protein transport"/>
    <property type="evidence" value="ECO:0007669"/>
    <property type="project" value="UniProtKB-KW"/>
</dbReference>
<dbReference type="Pfam" id="PF11698">
    <property type="entry name" value="V-ATPase_H_C"/>
    <property type="match status" value="1"/>
</dbReference>
<keyword evidence="7" id="KW-0653">Protein transport</keyword>
<comment type="similarity">
    <text evidence="2">Belongs to the SIL1 family.</text>
</comment>
<feature type="compositionally biased region" description="Basic and acidic residues" evidence="10">
    <location>
        <begin position="24"/>
        <end position="40"/>
    </location>
</feature>
<keyword evidence="5 11" id="KW-0732">Signal</keyword>
<dbReference type="GO" id="GO:0005788">
    <property type="term" value="C:endoplasmic reticulum lumen"/>
    <property type="evidence" value="ECO:0007669"/>
    <property type="project" value="UniProtKB-SubCell"/>
</dbReference>
<evidence type="ECO:0000256" key="11">
    <source>
        <dbReference type="SAM" id="SignalP"/>
    </source>
</evidence>
<dbReference type="PANTHER" id="PTHR19316">
    <property type="entry name" value="PROTEIN FOLDING REGULATOR"/>
    <property type="match status" value="1"/>
</dbReference>
<dbReference type="GO" id="GO:0000774">
    <property type="term" value="F:adenyl-nucleotide exchange factor activity"/>
    <property type="evidence" value="ECO:0007669"/>
    <property type="project" value="TreeGrafter"/>
</dbReference>
<dbReference type="InterPro" id="IPR011987">
    <property type="entry name" value="ATPase_V1-cplx_hsu_C"/>
</dbReference>
<reference evidence="14" key="1">
    <citation type="submission" date="2025-08" db="UniProtKB">
        <authorList>
            <consortium name="RefSeq"/>
        </authorList>
    </citation>
    <scope>IDENTIFICATION</scope>
    <source>
        <tissue evidence="14">Entire body</tissue>
    </source>
</reference>
<dbReference type="OrthoDB" id="448649at2759"/>
<dbReference type="Gene3D" id="1.25.10.10">
    <property type="entry name" value="Leucine-rich Repeat Variant"/>
    <property type="match status" value="1"/>
</dbReference>
<proteinExistence type="inferred from homology"/>
<evidence type="ECO:0000313" key="13">
    <source>
        <dbReference type="Proteomes" id="UP000192223"/>
    </source>
</evidence>
<keyword evidence="8" id="KW-0811">Translocation</keyword>
<dbReference type="InParanoid" id="A0A1W4WGN1"/>
<sequence length="430" mass="49604">MKCELCTVIILILMVFPCNECRNKAKEDSEDEKSNKENTISDKSNSNEDVDVSNTNIINSVKSAAVLQLPKSSEDIPSKPKKSPSNLKIQTVAKLKESLKHIQGDDVKRPEEIEKIKNRFKKYEEIKKEMSELNLFPRSDSEIIKQLLEDYKSATNDENILTFIEDFDYLVHQYDNAQEFMNLNGFKEIIYRNINSTNPKIRAEALKLLGSAVQHNAKVQIHALETDAVNILLKVLAIDSNHFVKMRAVFALSSLLRRFPIAQFKFVENAGLSVFSTFFDKPQDIKIQLKIITLLNDLLIEHQHAKNDSNAVDFVEKTKQYSLVNLNERLKNDNWCQKIENVLKNVILVDEMDHDSIQKCLEFMKSVSDICGSNYSQNTLRIVRNLREIYEDLVFSEQSDDFGTEYYLDMRNLCDDVLKNITMKVVKTEL</sequence>
<evidence type="ECO:0000256" key="2">
    <source>
        <dbReference type="ARBA" id="ARBA00010588"/>
    </source>
</evidence>
<comment type="subcellular location">
    <subcellularLocation>
        <location evidence="1">Endoplasmic reticulum lumen</location>
    </subcellularLocation>
</comment>
<keyword evidence="9" id="KW-0325">Glycoprotein</keyword>
<keyword evidence="6" id="KW-0256">Endoplasmic reticulum</keyword>
<evidence type="ECO:0000256" key="1">
    <source>
        <dbReference type="ARBA" id="ARBA00004319"/>
    </source>
</evidence>
<protein>
    <recommendedName>
        <fullName evidence="3">Nucleotide exchange factor SIL1</fullName>
    </recommendedName>
</protein>
<dbReference type="KEGG" id="apln:108732715"/>
<evidence type="ECO:0000256" key="9">
    <source>
        <dbReference type="ARBA" id="ARBA00023180"/>
    </source>
</evidence>
<keyword evidence="4" id="KW-0813">Transport</keyword>